<accession>A0A7Z1AUY9</accession>
<evidence type="ECO:0008006" key="4">
    <source>
        <dbReference type="Google" id="ProtNLM"/>
    </source>
</evidence>
<comment type="caution">
    <text evidence="2">The sequence shown here is derived from an EMBL/GenBank/DDBJ whole genome shotgun (WGS) entry which is preliminary data.</text>
</comment>
<dbReference type="Proteomes" id="UP000185696">
    <property type="component" value="Unassembled WGS sequence"/>
</dbReference>
<organism evidence="2 3">
    <name type="scientific">Actinophytocola xinjiangensis</name>
    <dbReference type="NCBI Taxonomy" id="485602"/>
    <lineage>
        <taxon>Bacteria</taxon>
        <taxon>Bacillati</taxon>
        <taxon>Actinomycetota</taxon>
        <taxon>Actinomycetes</taxon>
        <taxon>Pseudonocardiales</taxon>
        <taxon>Pseudonocardiaceae</taxon>
    </lineage>
</organism>
<sequence length="429" mass="46490">MRTSRKTLSAAAALAVLVTTVTVPSASAAAASPPALSDFQLVPTQTDKQTIVDQLDARLPKLGVQNILTQANRDDAPKGAACTSPALDTNTLPVRDKFCFNDGDVRTTEWVPQGITTVADAQDDQYWGDKQAVLVSWYDKQTDPVKGVRVSFLDTATGNYQHVLLVYPYTNTSGNPSYEQVTTPQSGDHGSVHAGGIVWYGNYLYLVDTNRGIRMFDMRYIFDIKSAGDGDVTDSSRVGRHDGTYYSYGYRYVMPQVSGWSNPDGLAEFPPDYRCAASGPQKFSYLGLDRSTNPDSIVTGEYCADQDDDNLNGRVARWPLDGDTGKPAPAADGRWKASQAYRLPTPRVQGAVSVDNRWYLNSTGGGTTGPGHLRAAVPTGGNPGVLATDGAAHDVAVGVEDLSYWPGRDQLWTVTEHDTQRIMYAVSRP</sequence>
<protein>
    <recommendedName>
        <fullName evidence="4">Secreted protein</fullName>
    </recommendedName>
</protein>
<proteinExistence type="predicted"/>
<dbReference type="OrthoDB" id="618894at2"/>
<keyword evidence="1" id="KW-0732">Signal</keyword>
<reference evidence="2 3" key="1">
    <citation type="submission" date="2016-12" db="EMBL/GenBank/DDBJ databases">
        <title>The draft genome sequence of Actinophytocola xinjiangensis.</title>
        <authorList>
            <person name="Wang W."/>
            <person name="Yuan L."/>
        </authorList>
    </citation>
    <scope>NUCLEOTIDE SEQUENCE [LARGE SCALE GENOMIC DNA]</scope>
    <source>
        <strain evidence="2 3">CGMCC 4.4663</strain>
    </source>
</reference>
<name>A0A7Z1AUY9_9PSEU</name>
<keyword evidence="3" id="KW-1185">Reference proteome</keyword>
<gene>
    <name evidence="2" type="ORF">BLA60_34965</name>
</gene>
<evidence type="ECO:0000256" key="1">
    <source>
        <dbReference type="SAM" id="SignalP"/>
    </source>
</evidence>
<dbReference type="RefSeq" id="WP_075137346.1">
    <property type="nucleotide sequence ID" value="NZ_MSIF01000026.1"/>
</dbReference>
<evidence type="ECO:0000313" key="3">
    <source>
        <dbReference type="Proteomes" id="UP000185696"/>
    </source>
</evidence>
<dbReference type="EMBL" id="MSIF01000026">
    <property type="protein sequence ID" value="OLF05715.1"/>
    <property type="molecule type" value="Genomic_DNA"/>
</dbReference>
<feature type="chain" id="PRO_5030547456" description="Secreted protein" evidence="1">
    <location>
        <begin position="29"/>
        <end position="429"/>
    </location>
</feature>
<feature type="signal peptide" evidence="1">
    <location>
        <begin position="1"/>
        <end position="28"/>
    </location>
</feature>
<evidence type="ECO:0000313" key="2">
    <source>
        <dbReference type="EMBL" id="OLF05715.1"/>
    </source>
</evidence>
<dbReference type="AlphaFoldDB" id="A0A7Z1AUY9"/>